<comment type="caution">
    <text evidence="1">The sequence shown here is derived from an EMBL/GenBank/DDBJ whole genome shotgun (WGS) entry which is preliminary data.</text>
</comment>
<protein>
    <submittedName>
        <fullName evidence="1">Uncharacterized protein</fullName>
    </submittedName>
</protein>
<reference evidence="1" key="1">
    <citation type="submission" date="2022-01" db="EMBL/GenBank/DDBJ databases">
        <title>Novel bile acid biosynthetic pathways are enriched in the microbiome of centenarians.</title>
        <authorList>
            <person name="Sato Y."/>
            <person name="Atarashi K."/>
            <person name="Plichta R.D."/>
            <person name="Arai Y."/>
            <person name="Sasajima S."/>
            <person name="Kearney M.S."/>
            <person name="Suda W."/>
            <person name="Takeshita K."/>
            <person name="Sasaki T."/>
            <person name="Okamoto S."/>
            <person name="Skelly N.A."/>
            <person name="Okamura Y."/>
            <person name="Vlamakis H."/>
            <person name="Li Y."/>
            <person name="Tanoue T."/>
            <person name="Takei H."/>
            <person name="Nittono H."/>
            <person name="Narushima S."/>
            <person name="Irie J."/>
            <person name="Itoh H."/>
            <person name="Moriya K."/>
            <person name="Sugiura Y."/>
            <person name="Suematsu M."/>
            <person name="Moritoki N."/>
            <person name="Shibata S."/>
            <person name="Littman R.D."/>
            <person name="Fischbach A.M."/>
            <person name="Uwamino Y."/>
            <person name="Inoue T."/>
            <person name="Honda A."/>
            <person name="Hattori M."/>
            <person name="Murai T."/>
            <person name="Xavier J.R."/>
            <person name="Hirose N."/>
            <person name="Honda K."/>
        </authorList>
    </citation>
    <scope>NUCLEOTIDE SEQUENCE</scope>
    <source>
        <strain evidence="1">CE91-St12</strain>
    </source>
</reference>
<sequence length="63" mass="7093">MESGVDVFNDNLPKYKPSFANRNDSFLEILVSKPILSIPYDLTPLFNNAITSFSCIIEHLCLS</sequence>
<accession>A0AA37N801</accession>
<proteinExistence type="predicted"/>
<gene>
    <name evidence="1" type="ORF">CE91St12_23480</name>
</gene>
<dbReference type="EMBL" id="BQNL01000001">
    <property type="protein sequence ID" value="GKH14138.1"/>
    <property type="molecule type" value="Genomic_DNA"/>
</dbReference>
<organism evidence="1 2">
    <name type="scientific">Bacteroides uniformis</name>
    <dbReference type="NCBI Taxonomy" id="820"/>
    <lineage>
        <taxon>Bacteria</taxon>
        <taxon>Pseudomonadati</taxon>
        <taxon>Bacteroidota</taxon>
        <taxon>Bacteroidia</taxon>
        <taxon>Bacteroidales</taxon>
        <taxon>Bacteroidaceae</taxon>
        <taxon>Bacteroides</taxon>
    </lineage>
</organism>
<dbReference type="AlphaFoldDB" id="A0AA37N801"/>
<evidence type="ECO:0000313" key="2">
    <source>
        <dbReference type="Proteomes" id="UP001055048"/>
    </source>
</evidence>
<name>A0AA37N801_BACUN</name>
<evidence type="ECO:0000313" key="1">
    <source>
        <dbReference type="EMBL" id="GKH14138.1"/>
    </source>
</evidence>
<dbReference type="Proteomes" id="UP001055048">
    <property type="component" value="Unassembled WGS sequence"/>
</dbReference>